<keyword evidence="1" id="KW-1133">Transmembrane helix</keyword>
<dbReference type="SUPFAM" id="SSF81321">
    <property type="entry name" value="Family A G protein-coupled receptor-like"/>
    <property type="match status" value="1"/>
</dbReference>
<feature type="transmembrane region" description="Helical" evidence="1">
    <location>
        <begin position="189"/>
        <end position="209"/>
    </location>
</feature>
<dbReference type="OrthoDB" id="5800536at2759"/>
<evidence type="ECO:0000256" key="1">
    <source>
        <dbReference type="SAM" id="Phobius"/>
    </source>
</evidence>
<dbReference type="PANTHER" id="PTHR23017">
    <property type="entry name" value="SERPENTINE RECEPTOR, CLASS X"/>
    <property type="match status" value="1"/>
</dbReference>
<feature type="domain" description="7TM GPCR serpentine receptor class x (Srx)" evidence="2">
    <location>
        <begin position="15"/>
        <end position="86"/>
    </location>
</feature>
<gene>
    <name evidence="3" type="ORF">CAUJ_LOCUS11829</name>
</gene>
<organism evidence="3 4">
    <name type="scientific">Caenorhabditis auriculariae</name>
    <dbReference type="NCBI Taxonomy" id="2777116"/>
    <lineage>
        <taxon>Eukaryota</taxon>
        <taxon>Metazoa</taxon>
        <taxon>Ecdysozoa</taxon>
        <taxon>Nematoda</taxon>
        <taxon>Chromadorea</taxon>
        <taxon>Rhabditida</taxon>
        <taxon>Rhabditina</taxon>
        <taxon>Rhabditomorpha</taxon>
        <taxon>Rhabditoidea</taxon>
        <taxon>Rhabditidae</taxon>
        <taxon>Peloderinae</taxon>
        <taxon>Caenorhabditis</taxon>
    </lineage>
</organism>
<name>A0A8S1HS63_9PELO</name>
<feature type="transmembrane region" description="Helical" evidence="1">
    <location>
        <begin position="221"/>
        <end position="242"/>
    </location>
</feature>
<accession>A0A8S1HS63</accession>
<dbReference type="PANTHER" id="PTHR23017:SF3">
    <property type="entry name" value="G-PROTEIN COUPLED RECEPTORS FAMILY 1 PROFILE DOMAIN-CONTAINING PROTEIN"/>
    <property type="match status" value="1"/>
</dbReference>
<feature type="transmembrane region" description="Helical" evidence="1">
    <location>
        <begin position="147"/>
        <end position="168"/>
    </location>
</feature>
<evidence type="ECO:0000259" key="2">
    <source>
        <dbReference type="Pfam" id="PF10328"/>
    </source>
</evidence>
<dbReference type="AlphaFoldDB" id="A0A8S1HS63"/>
<comment type="caution">
    <text evidence="3">The sequence shown here is derived from an EMBL/GenBank/DDBJ whole genome shotgun (WGS) entry which is preliminary data.</text>
</comment>
<feature type="transmembrane region" description="Helical" evidence="1">
    <location>
        <begin position="96"/>
        <end position="116"/>
    </location>
</feature>
<evidence type="ECO:0000313" key="4">
    <source>
        <dbReference type="Proteomes" id="UP000835052"/>
    </source>
</evidence>
<keyword evidence="1" id="KW-0812">Transmembrane</keyword>
<dbReference type="Pfam" id="PF10328">
    <property type="entry name" value="7TM_GPCR_Srx"/>
    <property type="match status" value="2"/>
</dbReference>
<reference evidence="3" key="1">
    <citation type="submission" date="2020-10" db="EMBL/GenBank/DDBJ databases">
        <authorList>
            <person name="Kikuchi T."/>
        </authorList>
    </citation>
    <scope>NUCLEOTIDE SEQUENCE</scope>
    <source>
        <strain evidence="3">NKZ352</strain>
    </source>
</reference>
<dbReference type="EMBL" id="CAJGYM010000062">
    <property type="protein sequence ID" value="CAD6195911.1"/>
    <property type="molecule type" value="Genomic_DNA"/>
</dbReference>
<feature type="domain" description="7TM GPCR serpentine receptor class x (Srx)" evidence="2">
    <location>
        <begin position="87"/>
        <end position="243"/>
    </location>
</feature>
<protein>
    <recommendedName>
        <fullName evidence="2">7TM GPCR serpentine receptor class x (Srx) domain-containing protein</fullName>
    </recommendedName>
</protein>
<dbReference type="Gene3D" id="1.20.1070.10">
    <property type="entry name" value="Rhodopsin 7-helix transmembrane proteins"/>
    <property type="match status" value="1"/>
</dbReference>
<evidence type="ECO:0000313" key="3">
    <source>
        <dbReference type="EMBL" id="CAD6195911.1"/>
    </source>
</evidence>
<dbReference type="Proteomes" id="UP000835052">
    <property type="component" value="Unassembled WGS sequence"/>
</dbReference>
<keyword evidence="4" id="KW-1185">Reference proteome</keyword>
<dbReference type="InterPro" id="IPR019430">
    <property type="entry name" value="7TM_GPCR_serpentine_rcpt_Srx"/>
</dbReference>
<proteinExistence type="predicted"/>
<sequence>MALTAEDVLATSIIFLFATAGILTNAMSIFVILRTPALRGAFGKICLSHSIANSGLMTIFMGWSIPFTLTSQDDSIGPWSRYAGAMNNLITERWTAVFITIIWTVSIIQIIPFLLWEQCYLAFDTKYWIWTYGDKTCGPVAGKIYGLYVWLGVMVVVSCFDMISLSKLRAVNRNHGMLVSQRSRMETRFFLQACLQNGLFVFAMGNFYFLSRLWNSRWGVFVTQTAGWQISHVIDGLILVLLHGRLRKSQVHLQTLS</sequence>
<feature type="transmembrane region" description="Helical" evidence="1">
    <location>
        <begin position="12"/>
        <end position="33"/>
    </location>
</feature>
<keyword evidence="1" id="KW-0472">Membrane</keyword>